<accession>A0A6J8CRM4</accession>
<keyword evidence="2" id="KW-1185">Reference proteome</keyword>
<evidence type="ECO:0000313" key="2">
    <source>
        <dbReference type="Proteomes" id="UP000507470"/>
    </source>
</evidence>
<organism evidence="1 2">
    <name type="scientific">Mytilus coruscus</name>
    <name type="common">Sea mussel</name>
    <dbReference type="NCBI Taxonomy" id="42192"/>
    <lineage>
        <taxon>Eukaryota</taxon>
        <taxon>Metazoa</taxon>
        <taxon>Spiralia</taxon>
        <taxon>Lophotrochozoa</taxon>
        <taxon>Mollusca</taxon>
        <taxon>Bivalvia</taxon>
        <taxon>Autobranchia</taxon>
        <taxon>Pteriomorphia</taxon>
        <taxon>Mytilida</taxon>
        <taxon>Mytiloidea</taxon>
        <taxon>Mytilidae</taxon>
        <taxon>Mytilinae</taxon>
        <taxon>Mytilus</taxon>
    </lineage>
</organism>
<sequence>MNIIDREKQKEFSSLLLQCKQYLRTDFEVHIAANSEVGDHCLMYALSDSIHPQFAHPCQHQHNLGIETAMKNVKYRVSAVEYNPSKKTAFEGIPAIGSYSNFQFEEQGIRDWKAHGSLIANEKIPAITFKPLTVLKVPDQISFHPIIGSKRSANLVENSNRQDVTKNLFTCTNDGYLASFESDEALTNHIIVGKWCIELDHKSSINSDVTKHIYLQKNS</sequence>
<reference evidence="1 2" key="1">
    <citation type="submission" date="2020-06" db="EMBL/GenBank/DDBJ databases">
        <authorList>
            <person name="Li R."/>
            <person name="Bekaert M."/>
        </authorList>
    </citation>
    <scope>NUCLEOTIDE SEQUENCE [LARGE SCALE GENOMIC DNA]</scope>
    <source>
        <strain evidence="2">wild</strain>
    </source>
</reference>
<dbReference type="EMBL" id="CACVKT020005808">
    <property type="protein sequence ID" value="CAC5398069.1"/>
    <property type="molecule type" value="Genomic_DNA"/>
</dbReference>
<proteinExistence type="predicted"/>
<dbReference type="Proteomes" id="UP000507470">
    <property type="component" value="Unassembled WGS sequence"/>
</dbReference>
<evidence type="ECO:0000313" key="1">
    <source>
        <dbReference type="EMBL" id="CAC5398069.1"/>
    </source>
</evidence>
<dbReference type="AlphaFoldDB" id="A0A6J8CRM4"/>
<protein>
    <submittedName>
        <fullName evidence="1">Uncharacterized protein</fullName>
    </submittedName>
</protein>
<name>A0A6J8CRM4_MYTCO</name>
<gene>
    <name evidence="1" type="ORF">MCOR_32467</name>
</gene>